<feature type="region of interest" description="Disordered" evidence="1">
    <location>
        <begin position="1"/>
        <end position="20"/>
    </location>
</feature>
<dbReference type="InterPro" id="IPR003848">
    <property type="entry name" value="DUF218"/>
</dbReference>
<dbReference type="Pfam" id="PF02698">
    <property type="entry name" value="DUF218"/>
    <property type="match status" value="1"/>
</dbReference>
<reference evidence="5" key="1">
    <citation type="journal article" date="2019" name="Int. J. Syst. Evol. Microbiol.">
        <title>The Global Catalogue of Microorganisms (GCM) 10K type strain sequencing project: providing services to taxonomists for standard genome sequencing and annotation.</title>
        <authorList>
            <consortium name="The Broad Institute Genomics Platform"/>
            <consortium name="The Broad Institute Genome Sequencing Center for Infectious Disease"/>
            <person name="Wu L."/>
            <person name="Ma J."/>
        </authorList>
    </citation>
    <scope>NUCLEOTIDE SEQUENCE [LARGE SCALE GENOMIC DNA]</scope>
    <source>
        <strain evidence="5">JCM 3272</strain>
    </source>
</reference>
<dbReference type="RefSeq" id="WP_344614705.1">
    <property type="nucleotide sequence ID" value="NZ_BAAARV010000034.1"/>
</dbReference>
<keyword evidence="2" id="KW-1133">Transmembrane helix</keyword>
<protein>
    <recommendedName>
        <fullName evidence="3">DUF218 domain-containing protein</fullName>
    </recommendedName>
</protein>
<feature type="region of interest" description="Disordered" evidence="1">
    <location>
        <begin position="249"/>
        <end position="270"/>
    </location>
</feature>
<organism evidence="4 5">
    <name type="scientific">Dactylosporangium salmoneum</name>
    <dbReference type="NCBI Taxonomy" id="53361"/>
    <lineage>
        <taxon>Bacteria</taxon>
        <taxon>Bacillati</taxon>
        <taxon>Actinomycetota</taxon>
        <taxon>Actinomycetes</taxon>
        <taxon>Micromonosporales</taxon>
        <taxon>Micromonosporaceae</taxon>
        <taxon>Dactylosporangium</taxon>
    </lineage>
</organism>
<evidence type="ECO:0000313" key="4">
    <source>
        <dbReference type="EMBL" id="GAA2355452.1"/>
    </source>
</evidence>
<name>A0ABP5TNA2_9ACTN</name>
<proteinExistence type="predicted"/>
<dbReference type="InterPro" id="IPR051599">
    <property type="entry name" value="Cell_Envelope_Assoc"/>
</dbReference>
<sequence>MTTPTSPLTDEPSPPAEDAAPPVRLGWYRRKWVVITTLGLSRRLPDDRRRRRRVLWRLGVAAVIALAVALAPTVWLRASAGGRLVAADRAPAADVAIVFGAQLENGGKDPMSFLRNRLDTAAALVTSGKVKALLISGDAHGGSGNEVKAMSTYLAERGVDPSRLVLDPYGLDTYDTCRRAHDVYGITRALLVSQDVHLYRAVTLCRRLGVDAWGVPSGCQGCRQVTIWYNTARDVGAAWKAAWDAIRHRPPAVQSPPDPAVQRAVAAHTP</sequence>
<feature type="domain" description="DUF218" evidence="3">
    <location>
        <begin position="94"/>
        <end position="224"/>
    </location>
</feature>
<dbReference type="CDD" id="cd06259">
    <property type="entry name" value="YdcF-like"/>
    <property type="match status" value="1"/>
</dbReference>
<accession>A0ABP5TNA2</accession>
<evidence type="ECO:0000256" key="2">
    <source>
        <dbReference type="SAM" id="Phobius"/>
    </source>
</evidence>
<comment type="caution">
    <text evidence="4">The sequence shown here is derived from an EMBL/GenBank/DDBJ whole genome shotgun (WGS) entry which is preliminary data.</text>
</comment>
<evidence type="ECO:0000259" key="3">
    <source>
        <dbReference type="Pfam" id="PF02698"/>
    </source>
</evidence>
<dbReference type="EMBL" id="BAAARV010000034">
    <property type="protein sequence ID" value="GAA2355452.1"/>
    <property type="molecule type" value="Genomic_DNA"/>
</dbReference>
<feature type="transmembrane region" description="Helical" evidence="2">
    <location>
        <begin position="54"/>
        <end position="75"/>
    </location>
</feature>
<evidence type="ECO:0000256" key="1">
    <source>
        <dbReference type="SAM" id="MobiDB-lite"/>
    </source>
</evidence>
<evidence type="ECO:0000313" key="5">
    <source>
        <dbReference type="Proteomes" id="UP001501444"/>
    </source>
</evidence>
<gene>
    <name evidence="4" type="ORF">GCM10010170_047850</name>
</gene>
<keyword evidence="2" id="KW-0472">Membrane</keyword>
<keyword evidence="2" id="KW-0812">Transmembrane</keyword>
<dbReference type="Proteomes" id="UP001501444">
    <property type="component" value="Unassembled WGS sequence"/>
</dbReference>
<dbReference type="PANTHER" id="PTHR30336:SF6">
    <property type="entry name" value="INTEGRAL MEMBRANE PROTEIN"/>
    <property type="match status" value="1"/>
</dbReference>
<dbReference type="PANTHER" id="PTHR30336">
    <property type="entry name" value="INNER MEMBRANE PROTEIN, PROBABLE PERMEASE"/>
    <property type="match status" value="1"/>
</dbReference>
<keyword evidence="5" id="KW-1185">Reference proteome</keyword>